<name>A0ACB0J095_TRIPR</name>
<sequence length="326" mass="36733">MSESKPVNCPIVPGSKINRDVNGAAVDDTYFKKIVGCLMYLTATRPDIMFSVSLISRYMSKPTELHLQAAKRILRYLKGTTSYGIFYKKGGETDLLAFTDSDYAGDEEDSKSTSGYVFFLSSGAVSWMSKKQPIVTLSTTEAEFVAAATSACQAVWMRRILKNISHVQEGSTVIIYLVKDGEIELVHCVTQEQDADLMTKALKLEAFQKLRKKMGMLDFTERNEQGLEDIVAEELQLRSSQMLEGDDMQRLLKTINEGANFGHSNESCYTYRLQYEPQMYHSFVEDSVKCLGKAVVGWLKLKAALRWGIFIRKKAAERRAQVTELN</sequence>
<gene>
    <name evidence="1" type="ORF">MILVUS5_LOCUS7847</name>
</gene>
<dbReference type="EMBL" id="CASHSV030000013">
    <property type="protein sequence ID" value="CAJ2637498.1"/>
    <property type="molecule type" value="Genomic_DNA"/>
</dbReference>
<evidence type="ECO:0000313" key="1">
    <source>
        <dbReference type="EMBL" id="CAJ2637498.1"/>
    </source>
</evidence>
<proteinExistence type="predicted"/>
<accession>A0ACB0J095</accession>
<evidence type="ECO:0000313" key="2">
    <source>
        <dbReference type="Proteomes" id="UP001177021"/>
    </source>
</evidence>
<organism evidence="1 2">
    <name type="scientific">Trifolium pratense</name>
    <name type="common">Red clover</name>
    <dbReference type="NCBI Taxonomy" id="57577"/>
    <lineage>
        <taxon>Eukaryota</taxon>
        <taxon>Viridiplantae</taxon>
        <taxon>Streptophyta</taxon>
        <taxon>Embryophyta</taxon>
        <taxon>Tracheophyta</taxon>
        <taxon>Spermatophyta</taxon>
        <taxon>Magnoliopsida</taxon>
        <taxon>eudicotyledons</taxon>
        <taxon>Gunneridae</taxon>
        <taxon>Pentapetalae</taxon>
        <taxon>rosids</taxon>
        <taxon>fabids</taxon>
        <taxon>Fabales</taxon>
        <taxon>Fabaceae</taxon>
        <taxon>Papilionoideae</taxon>
        <taxon>50 kb inversion clade</taxon>
        <taxon>NPAAA clade</taxon>
        <taxon>Hologalegina</taxon>
        <taxon>IRL clade</taxon>
        <taxon>Trifolieae</taxon>
        <taxon>Trifolium</taxon>
    </lineage>
</organism>
<keyword evidence="2" id="KW-1185">Reference proteome</keyword>
<dbReference type="Proteomes" id="UP001177021">
    <property type="component" value="Unassembled WGS sequence"/>
</dbReference>
<protein>
    <submittedName>
        <fullName evidence="1">Uncharacterized protein</fullName>
    </submittedName>
</protein>
<reference evidence="1" key="1">
    <citation type="submission" date="2023-10" db="EMBL/GenBank/DDBJ databases">
        <authorList>
            <person name="Rodriguez Cubillos JULIANA M."/>
            <person name="De Vega J."/>
        </authorList>
    </citation>
    <scope>NUCLEOTIDE SEQUENCE</scope>
</reference>
<comment type="caution">
    <text evidence="1">The sequence shown here is derived from an EMBL/GenBank/DDBJ whole genome shotgun (WGS) entry which is preliminary data.</text>
</comment>